<keyword evidence="4" id="KW-0547">Nucleotide-binding</keyword>
<evidence type="ECO:0000256" key="2">
    <source>
        <dbReference type="ARBA" id="ARBA00022679"/>
    </source>
</evidence>
<dbReference type="PANTHER" id="PTHR11088:SF59">
    <property type="entry name" value="ADENYLATE ISOPENTENYLTRANSFERASE"/>
    <property type="match status" value="1"/>
</dbReference>
<evidence type="ECO:0000256" key="6">
    <source>
        <dbReference type="ARBA" id="ARBA00022946"/>
    </source>
</evidence>
<evidence type="ECO:0000256" key="10">
    <source>
        <dbReference type="ARBA" id="ARBA00066838"/>
    </source>
</evidence>
<gene>
    <name evidence="11" type="ORF">FSB_LOCUS33109</name>
</gene>
<evidence type="ECO:0000256" key="9">
    <source>
        <dbReference type="ARBA" id="ARBA00055191"/>
    </source>
</evidence>
<comment type="catalytic activity">
    <reaction evidence="8">
        <text>dimethylallyl diphosphate + ADP = N(6)-(dimethylallyl)adenosine 5'-diphosphate + diphosphate</text>
        <dbReference type="Rhea" id="RHEA:36327"/>
        <dbReference type="ChEBI" id="CHEBI:33019"/>
        <dbReference type="ChEBI" id="CHEBI:57623"/>
        <dbReference type="ChEBI" id="CHEBI:73533"/>
        <dbReference type="ChEBI" id="CHEBI:456216"/>
        <dbReference type="EC" id="2.5.1.112"/>
    </reaction>
</comment>
<dbReference type="Gene3D" id="1.10.287.890">
    <property type="entry name" value="Crystal structure of tRNA isopentenylpyrophosphate transferase (bh2366) domain"/>
    <property type="match status" value="1"/>
</dbReference>
<dbReference type="GO" id="GO:0005524">
    <property type="term" value="F:ATP binding"/>
    <property type="evidence" value="ECO:0007669"/>
    <property type="project" value="UniProtKB-KW"/>
</dbReference>
<comment type="catalytic activity">
    <reaction evidence="7">
        <text>dimethylallyl diphosphate + ATP = N(6)-(dimethylallyl)adenosine 5'-triphosphate + diphosphate</text>
        <dbReference type="Rhea" id="RHEA:36331"/>
        <dbReference type="ChEBI" id="CHEBI:30616"/>
        <dbReference type="ChEBI" id="CHEBI:33019"/>
        <dbReference type="ChEBI" id="CHEBI:57623"/>
        <dbReference type="ChEBI" id="CHEBI:73532"/>
        <dbReference type="EC" id="2.5.1.112"/>
    </reaction>
</comment>
<proteinExistence type="inferred from homology"/>
<dbReference type="FunFam" id="1.10.287.890:FF:000002">
    <property type="entry name" value="Adenylate isopentenyltransferase 5, chloroplastic"/>
    <property type="match status" value="1"/>
</dbReference>
<evidence type="ECO:0000256" key="3">
    <source>
        <dbReference type="ARBA" id="ARBA00022712"/>
    </source>
</evidence>
<dbReference type="InterPro" id="IPR027417">
    <property type="entry name" value="P-loop_NTPase"/>
</dbReference>
<dbReference type="GO" id="GO:0052622">
    <property type="term" value="F:ATP/ADP dimethylallyltransferase activity"/>
    <property type="evidence" value="ECO:0007669"/>
    <property type="project" value="UniProtKB-EC"/>
</dbReference>
<evidence type="ECO:0000256" key="5">
    <source>
        <dbReference type="ARBA" id="ARBA00022840"/>
    </source>
</evidence>
<accession>A0A2N9GS07</accession>
<dbReference type="SUPFAM" id="SSF52540">
    <property type="entry name" value="P-loop containing nucleoside triphosphate hydrolases"/>
    <property type="match status" value="1"/>
</dbReference>
<keyword evidence="5" id="KW-0067">ATP-binding</keyword>
<comment type="function">
    <text evidence="9">Involved in cytokinin biosynthesis. Catalyzes the transfer of an isopentenyl group from dimethylallyl diphosphate (DMAPP) to ATP and ADP.</text>
</comment>
<keyword evidence="3" id="KW-0203">Cytokinin biosynthesis</keyword>
<protein>
    <recommendedName>
        <fullName evidence="10">adenylate dimethylallyltransferase (ADP/ATP-dependent)</fullName>
        <ecNumber evidence="10">2.5.1.112</ecNumber>
    </recommendedName>
</protein>
<dbReference type="GO" id="GO:0052381">
    <property type="term" value="F:tRNA dimethylallyltransferase activity"/>
    <property type="evidence" value="ECO:0007669"/>
    <property type="project" value="TreeGrafter"/>
</dbReference>
<dbReference type="Gene3D" id="3.40.50.300">
    <property type="entry name" value="P-loop containing nucleotide triphosphate hydrolases"/>
    <property type="match status" value="1"/>
</dbReference>
<comment type="similarity">
    <text evidence="1">Belongs to the IPP transferase family.</text>
</comment>
<dbReference type="GO" id="GO:0009691">
    <property type="term" value="P:cytokinin biosynthetic process"/>
    <property type="evidence" value="ECO:0007669"/>
    <property type="project" value="UniProtKB-KW"/>
</dbReference>
<evidence type="ECO:0000256" key="8">
    <source>
        <dbReference type="ARBA" id="ARBA00052386"/>
    </source>
</evidence>
<dbReference type="EMBL" id="OIVN01002635">
    <property type="protein sequence ID" value="SPD05227.1"/>
    <property type="molecule type" value="Genomic_DNA"/>
</dbReference>
<name>A0A2N9GS07_FAGSY</name>
<organism evidence="11">
    <name type="scientific">Fagus sylvatica</name>
    <name type="common">Beechnut</name>
    <dbReference type="NCBI Taxonomy" id="28930"/>
    <lineage>
        <taxon>Eukaryota</taxon>
        <taxon>Viridiplantae</taxon>
        <taxon>Streptophyta</taxon>
        <taxon>Embryophyta</taxon>
        <taxon>Tracheophyta</taxon>
        <taxon>Spermatophyta</taxon>
        <taxon>Magnoliopsida</taxon>
        <taxon>eudicotyledons</taxon>
        <taxon>Gunneridae</taxon>
        <taxon>Pentapetalae</taxon>
        <taxon>rosids</taxon>
        <taxon>fabids</taxon>
        <taxon>Fagales</taxon>
        <taxon>Fagaceae</taxon>
        <taxon>Fagus</taxon>
    </lineage>
</organism>
<dbReference type="GO" id="GO:0005739">
    <property type="term" value="C:mitochondrion"/>
    <property type="evidence" value="ECO:0007669"/>
    <property type="project" value="TreeGrafter"/>
</dbReference>
<dbReference type="GO" id="GO:0006400">
    <property type="term" value="P:tRNA modification"/>
    <property type="evidence" value="ECO:0007669"/>
    <property type="project" value="TreeGrafter"/>
</dbReference>
<dbReference type="AlphaFoldDB" id="A0A2N9GS07"/>
<dbReference type="GO" id="GO:0009824">
    <property type="term" value="F:AMP dimethylallyltransferase activity"/>
    <property type="evidence" value="ECO:0007669"/>
    <property type="project" value="UniProtKB-ARBA"/>
</dbReference>
<keyword evidence="6" id="KW-0809">Transit peptide</keyword>
<evidence type="ECO:0000256" key="1">
    <source>
        <dbReference type="ARBA" id="ARBA00005842"/>
    </source>
</evidence>
<dbReference type="InterPro" id="IPR039657">
    <property type="entry name" value="Dimethylallyltransferase"/>
</dbReference>
<evidence type="ECO:0000313" key="11">
    <source>
        <dbReference type="EMBL" id="SPD05227.1"/>
    </source>
</evidence>
<keyword evidence="2" id="KW-0808">Transferase</keyword>
<evidence type="ECO:0000256" key="4">
    <source>
        <dbReference type="ARBA" id="ARBA00022741"/>
    </source>
</evidence>
<reference evidence="11" key="1">
    <citation type="submission" date="2018-02" db="EMBL/GenBank/DDBJ databases">
        <authorList>
            <person name="Cohen D.B."/>
            <person name="Kent A.D."/>
        </authorList>
    </citation>
    <scope>NUCLEOTIDE SEQUENCE</scope>
</reference>
<dbReference type="PANTHER" id="PTHR11088">
    <property type="entry name" value="TRNA DIMETHYLALLYLTRANSFERASE"/>
    <property type="match status" value="1"/>
</dbReference>
<dbReference type="EC" id="2.5.1.112" evidence="10"/>
<sequence>MKKMDINNTQQLKKKIVIIMGSTGTGKSKLSIYLANRYHAELINSDKMQVFEGLDIVTNKVTEEEQLGVPHHLLGILNPYADFTIQHFCDMVSCALESIVSRGRLPIIVGGSNTYIEALVDDNDNKFRSKYDCCFLWVDVPMSVLDPFLSKRIDQMIENGMVDELRKMYDPTVDYSQGIFRSIGVPEFDQYFRNEPSLDKEGRATLLQKAIREMKENTYKLACRQLEKIHRLQDIKGWNIHRLDAVEVFQNRGKEADEAWKEFVAGPSVAILDQFLGNVTN</sequence>
<evidence type="ECO:0000256" key="7">
    <source>
        <dbReference type="ARBA" id="ARBA00051744"/>
    </source>
</evidence>
<dbReference type="Pfam" id="PF01715">
    <property type="entry name" value="IPPT"/>
    <property type="match status" value="2"/>
</dbReference>